<organism evidence="3">
    <name type="scientific">Absidia glauca</name>
    <name type="common">Pin mould</name>
    <dbReference type="NCBI Taxonomy" id="4829"/>
    <lineage>
        <taxon>Eukaryota</taxon>
        <taxon>Fungi</taxon>
        <taxon>Fungi incertae sedis</taxon>
        <taxon>Mucoromycota</taxon>
        <taxon>Mucoromycotina</taxon>
        <taxon>Mucoromycetes</taxon>
        <taxon>Mucorales</taxon>
        <taxon>Cunninghamellaceae</taxon>
        <taxon>Absidia</taxon>
    </lineage>
</organism>
<dbReference type="Proteomes" id="UP000078561">
    <property type="component" value="Unassembled WGS sequence"/>
</dbReference>
<keyword evidence="1" id="KW-0560">Oxidoreductase</keyword>
<dbReference type="STRING" id="4829.A0A168NLN6"/>
<dbReference type="Pfam" id="PF00248">
    <property type="entry name" value="Aldo_ket_red"/>
    <property type="match status" value="1"/>
</dbReference>
<dbReference type="InterPro" id="IPR023210">
    <property type="entry name" value="NADP_OxRdtase_dom"/>
</dbReference>
<proteinExistence type="predicted"/>
<dbReference type="InParanoid" id="A0A168NLN6"/>
<feature type="domain" description="NADP-dependent oxidoreductase" evidence="2">
    <location>
        <begin position="22"/>
        <end position="336"/>
    </location>
</feature>
<dbReference type="PRINTS" id="PR00069">
    <property type="entry name" value="ALDKETRDTASE"/>
</dbReference>
<gene>
    <name evidence="3" type="primary">ABSGL_06510.1 scaffold 8356</name>
</gene>
<dbReference type="GO" id="GO:0016491">
    <property type="term" value="F:oxidoreductase activity"/>
    <property type="evidence" value="ECO:0007669"/>
    <property type="project" value="UniProtKB-KW"/>
</dbReference>
<dbReference type="GO" id="GO:0005829">
    <property type="term" value="C:cytosol"/>
    <property type="evidence" value="ECO:0007669"/>
    <property type="project" value="UniProtKB-ARBA"/>
</dbReference>
<dbReference type="FunCoup" id="A0A168NLN6">
    <property type="interactions" value="34"/>
</dbReference>
<sequence>MVDVPTKMQYVKFGNTGLKVSRLCLGCMGFGDPKWFNWLIEEKESIEVIGEVYKRGINFFDTANCYSNGKSEIILGKAIKQFNMPRGRIVVATKAAIAVHDDMSFNPAPRDDPNFVNRFGASRKHLFDAVDESLKRLDLDYIDLYQIHRFSDDVPLEETMRALHDIVQSGKVRYIGASAIPAWKFQKANQIAEKNGWTKFVSMQNLYNLIYREEEREMMPYCEDSGVAVIPFSPLAGGILARKPDVKTSRSDHANRIKSVYVKTREEKDVDIIVDQVVAIAEKRGVTPAQVTLAWELSKPYVTAPIVGITKIKHLDDLIGGLDLELTKEEIEALEKNYYPRPPMPFGF</sequence>
<reference evidence="3" key="1">
    <citation type="submission" date="2016-04" db="EMBL/GenBank/DDBJ databases">
        <authorList>
            <person name="Evans L.H."/>
            <person name="Alamgir A."/>
            <person name="Owens N."/>
            <person name="Weber N.D."/>
            <person name="Virtaneva K."/>
            <person name="Barbian K."/>
            <person name="Babar A."/>
            <person name="Rosenke K."/>
        </authorList>
    </citation>
    <scope>NUCLEOTIDE SEQUENCE [LARGE SCALE GENOMIC DNA]</scope>
    <source>
        <strain evidence="3">CBS 101.48</strain>
    </source>
</reference>
<accession>A0A168NLN6</accession>
<dbReference type="EMBL" id="LT553414">
    <property type="protein sequence ID" value="SAM00787.1"/>
    <property type="molecule type" value="Genomic_DNA"/>
</dbReference>
<evidence type="ECO:0000313" key="4">
    <source>
        <dbReference type="Proteomes" id="UP000078561"/>
    </source>
</evidence>
<protein>
    <recommendedName>
        <fullName evidence="2">NADP-dependent oxidoreductase domain-containing protein</fullName>
    </recommendedName>
</protein>
<dbReference type="InterPro" id="IPR020471">
    <property type="entry name" value="AKR"/>
</dbReference>
<dbReference type="Gene3D" id="3.20.20.100">
    <property type="entry name" value="NADP-dependent oxidoreductase domain"/>
    <property type="match status" value="1"/>
</dbReference>
<dbReference type="FunFam" id="3.20.20.100:FF:000004">
    <property type="entry name" value="Oxidoreductase, aldo/keto reductase"/>
    <property type="match status" value="1"/>
</dbReference>
<keyword evidence="4" id="KW-1185">Reference proteome</keyword>
<evidence type="ECO:0000259" key="2">
    <source>
        <dbReference type="Pfam" id="PF00248"/>
    </source>
</evidence>
<evidence type="ECO:0000256" key="1">
    <source>
        <dbReference type="ARBA" id="ARBA00023002"/>
    </source>
</evidence>
<dbReference type="InterPro" id="IPR036812">
    <property type="entry name" value="NAD(P)_OxRdtase_dom_sf"/>
</dbReference>
<dbReference type="PANTHER" id="PTHR43364:SF4">
    <property type="entry name" value="NAD(P)-LINKED OXIDOREDUCTASE SUPERFAMILY PROTEIN"/>
    <property type="match status" value="1"/>
</dbReference>
<dbReference type="SUPFAM" id="SSF51430">
    <property type="entry name" value="NAD(P)-linked oxidoreductase"/>
    <property type="match status" value="1"/>
</dbReference>
<dbReference type="CDD" id="cd19079">
    <property type="entry name" value="AKR_EcYajO-like"/>
    <property type="match status" value="1"/>
</dbReference>
<dbReference type="AlphaFoldDB" id="A0A168NLN6"/>
<name>A0A168NLN6_ABSGL</name>
<dbReference type="OrthoDB" id="37537at2759"/>
<dbReference type="PANTHER" id="PTHR43364">
    <property type="entry name" value="NADH-SPECIFIC METHYLGLYOXAL REDUCTASE-RELATED"/>
    <property type="match status" value="1"/>
</dbReference>
<evidence type="ECO:0000313" key="3">
    <source>
        <dbReference type="EMBL" id="SAM00787.1"/>
    </source>
</evidence>
<dbReference type="OMA" id="ICRDDER"/>
<dbReference type="InterPro" id="IPR050523">
    <property type="entry name" value="AKR_Detox_Biosynth"/>
</dbReference>